<dbReference type="Proteomes" id="UP001054837">
    <property type="component" value="Unassembled WGS sequence"/>
</dbReference>
<dbReference type="EMBL" id="BPLQ01014339">
    <property type="protein sequence ID" value="GIY79145.1"/>
    <property type="molecule type" value="Genomic_DNA"/>
</dbReference>
<feature type="compositionally biased region" description="Basic residues" evidence="1">
    <location>
        <begin position="76"/>
        <end position="86"/>
    </location>
</feature>
<feature type="region of interest" description="Disordered" evidence="1">
    <location>
        <begin position="42"/>
        <end position="86"/>
    </location>
</feature>
<evidence type="ECO:0000256" key="1">
    <source>
        <dbReference type="SAM" id="MobiDB-lite"/>
    </source>
</evidence>
<proteinExistence type="predicted"/>
<gene>
    <name evidence="2" type="ORF">CDAR_54381</name>
</gene>
<accession>A0AAV4WAP6</accession>
<keyword evidence="3" id="KW-1185">Reference proteome</keyword>
<protein>
    <submittedName>
        <fullName evidence="2">Uncharacterized protein</fullName>
    </submittedName>
</protein>
<sequence>MFQSQNGGLYVSSVTSDKKKLANYKLGIIFFFAFTLCYKEERKSKEDGPRETESNQGSTKETVESKHGATTEIGKANKKVPSRGME</sequence>
<reference evidence="2 3" key="1">
    <citation type="submission" date="2021-06" db="EMBL/GenBank/DDBJ databases">
        <title>Caerostris darwini draft genome.</title>
        <authorList>
            <person name="Kono N."/>
            <person name="Arakawa K."/>
        </authorList>
    </citation>
    <scope>NUCLEOTIDE SEQUENCE [LARGE SCALE GENOMIC DNA]</scope>
</reference>
<dbReference type="AlphaFoldDB" id="A0AAV4WAP6"/>
<feature type="compositionally biased region" description="Basic and acidic residues" evidence="1">
    <location>
        <begin position="42"/>
        <end position="53"/>
    </location>
</feature>
<evidence type="ECO:0000313" key="2">
    <source>
        <dbReference type="EMBL" id="GIY79145.1"/>
    </source>
</evidence>
<comment type="caution">
    <text evidence="2">The sequence shown here is derived from an EMBL/GenBank/DDBJ whole genome shotgun (WGS) entry which is preliminary data.</text>
</comment>
<organism evidence="2 3">
    <name type="scientific">Caerostris darwini</name>
    <dbReference type="NCBI Taxonomy" id="1538125"/>
    <lineage>
        <taxon>Eukaryota</taxon>
        <taxon>Metazoa</taxon>
        <taxon>Ecdysozoa</taxon>
        <taxon>Arthropoda</taxon>
        <taxon>Chelicerata</taxon>
        <taxon>Arachnida</taxon>
        <taxon>Araneae</taxon>
        <taxon>Araneomorphae</taxon>
        <taxon>Entelegynae</taxon>
        <taxon>Araneoidea</taxon>
        <taxon>Araneidae</taxon>
        <taxon>Caerostris</taxon>
    </lineage>
</organism>
<evidence type="ECO:0000313" key="3">
    <source>
        <dbReference type="Proteomes" id="UP001054837"/>
    </source>
</evidence>
<name>A0AAV4WAP6_9ARAC</name>